<feature type="chain" id="PRO_5032800541" description="Adhesin P123" evidence="3">
    <location>
        <begin position="21"/>
        <end position="951"/>
    </location>
</feature>
<dbReference type="RefSeq" id="WP_168105267.1">
    <property type="nucleotide sequence ID" value="NZ_CP051215.1"/>
</dbReference>
<keyword evidence="2" id="KW-0812">Transmembrane</keyword>
<sequence>MKKIWTWMLSSILFSGFVVTTTETFDKLSISNLADSPFHPDIKISNSASATVRQEGNLAKGSTKENYYGTTEIIWTNYASTWEQFKKYYKTISLNANGYADGKQAGKKSFSSVSIAVSSIAQQSSWHANSVLRASGSKYCLTYTNKSFTWGSYNQSGVYYDAIVSGSTIKLRFYLWTEAYQYGTGSIWTESYLNYRGGTISSSWKLSAIKDSLNSALSNQIKLESNYSGSLEDPNNIKDPTGKGNDETTLINGVIAKVLGDEYGAWKQYIQPFSFSNATRQATIVFKFLDPVTKQQQVWSFNTPINITLSHDYWGKSLSERLHIEPGQIVNPEDSTKGMVPDVGLQIEPDKVSETYGGNMQYHTTAHIEFDGLEDSTEWMTVNGQLVEVLNNKFIYDMVDNRVENGDQAVNVYDIIIYHDDGSYKEQYQIKYTISSLVPTLEAKWYAWDPETNPDQKKLITPTLSNGKTNPDYDKEVNPKTGTKTQIIWVKKKSQYPFPLDPLNKQGELINPNANAEDYDLGFIAEGSVAGMGVQQSFKPSQVKSVSREGVDDALKEFTEPNDKQKLTEIIPNKNNTYWSWQGMWHYITKTLDGLAYEKYVLIGPNYQNKYPRFLDVLNDSTIAVDFWTTIHGFHLKNYLAKYKNLDSGNISILNYEQVVSYWKEYTSDIIAQRIPVDPNPANYLDLSEISFWTIKMNLTSVDLIKEEIIKQVQSQLAKTSLIYQEDYQFKSFGDDRIKELLDYDSEGDATIELDISALTTSTRAIGSNTIKVKNNIHYDPDRVFDLSKIKPWFYTQNFSELTIEQLRDNWILASIEKKLISAKAELVYQTDYGVQSIDDETLAQFISSKELVSLSITIYALDSSLKVINGTTLELTNDPEGQIAPTKPPAPDPDPNPLPPNNTWIAKQTNLIIMSVVVVLIVTTIGTIIFFKYRLKKGIGGKKKKNQLKK</sequence>
<dbReference type="Proteomes" id="UP000584587">
    <property type="component" value="Unassembled WGS sequence"/>
</dbReference>
<feature type="region of interest" description="Disordered" evidence="1">
    <location>
        <begin position="877"/>
        <end position="901"/>
    </location>
</feature>
<comment type="caution">
    <text evidence="4">The sequence shown here is derived from an EMBL/GenBank/DDBJ whole genome shotgun (WGS) entry which is preliminary data.</text>
</comment>
<evidence type="ECO:0000256" key="1">
    <source>
        <dbReference type="SAM" id="MobiDB-lite"/>
    </source>
</evidence>
<dbReference type="EMBL" id="JAAVVK010000002">
    <property type="protein sequence ID" value="NKE38797.1"/>
    <property type="molecule type" value="Genomic_DNA"/>
</dbReference>
<feature type="signal peptide" evidence="3">
    <location>
        <begin position="1"/>
        <end position="20"/>
    </location>
</feature>
<name>A0A846U5R9_9MOLU</name>
<feature type="region of interest" description="Disordered" evidence="1">
    <location>
        <begin position="456"/>
        <end position="478"/>
    </location>
</feature>
<reference evidence="4 5" key="1">
    <citation type="submission" date="2020-04" db="EMBL/GenBank/DDBJ databases">
        <title>Complete genome sequence of Spiroplasma platyhelix ATCC 51748, an insect isolate.</title>
        <authorList>
            <person name="Green E.A."/>
            <person name="Klassen J.L."/>
        </authorList>
    </citation>
    <scope>NUCLEOTIDE SEQUENCE [LARGE SCALE GENOMIC DNA]</scope>
    <source>
        <strain evidence="4 5">PALS-1</strain>
    </source>
</reference>
<evidence type="ECO:0000313" key="4">
    <source>
        <dbReference type="EMBL" id="NKE38797.1"/>
    </source>
</evidence>
<protein>
    <recommendedName>
        <fullName evidence="6">Adhesin P123</fullName>
    </recommendedName>
</protein>
<dbReference type="NCBIfam" id="NF045892">
    <property type="entry name" value="ICE_Mbov_0399"/>
    <property type="match status" value="1"/>
</dbReference>
<proteinExistence type="predicted"/>
<feature type="compositionally biased region" description="Pro residues" evidence="1">
    <location>
        <begin position="887"/>
        <end position="901"/>
    </location>
</feature>
<dbReference type="AlphaFoldDB" id="A0A846U5R9"/>
<accession>A0A846U5R9</accession>
<feature type="transmembrane region" description="Helical" evidence="2">
    <location>
        <begin position="912"/>
        <end position="936"/>
    </location>
</feature>
<keyword evidence="2" id="KW-0472">Membrane</keyword>
<evidence type="ECO:0000256" key="2">
    <source>
        <dbReference type="SAM" id="Phobius"/>
    </source>
</evidence>
<organism evidence="4 5">
    <name type="scientific">Spiroplasma platyhelix PALS-1</name>
    <dbReference type="NCBI Taxonomy" id="1276218"/>
    <lineage>
        <taxon>Bacteria</taxon>
        <taxon>Bacillati</taxon>
        <taxon>Mycoplasmatota</taxon>
        <taxon>Mollicutes</taxon>
        <taxon>Entomoplasmatales</taxon>
        <taxon>Spiroplasmataceae</taxon>
        <taxon>Spiroplasma</taxon>
    </lineage>
</organism>
<evidence type="ECO:0000256" key="3">
    <source>
        <dbReference type="SAM" id="SignalP"/>
    </source>
</evidence>
<keyword evidence="5" id="KW-1185">Reference proteome</keyword>
<evidence type="ECO:0000313" key="5">
    <source>
        <dbReference type="Proteomes" id="UP000584587"/>
    </source>
</evidence>
<keyword evidence="3" id="KW-0732">Signal</keyword>
<gene>
    <name evidence="4" type="ORF">HER12_03455</name>
</gene>
<evidence type="ECO:0008006" key="6">
    <source>
        <dbReference type="Google" id="ProtNLM"/>
    </source>
</evidence>
<keyword evidence="2" id="KW-1133">Transmembrane helix</keyword>